<accession>A0ABD5E366</accession>
<proteinExistence type="predicted"/>
<dbReference type="RefSeq" id="WP_095682064.1">
    <property type="nucleotide sequence ID" value="NZ_JAVRER010000011.1"/>
</dbReference>
<dbReference type="AlphaFoldDB" id="A0ABD5E366"/>
<evidence type="ECO:0000313" key="2">
    <source>
        <dbReference type="Proteomes" id="UP001183607"/>
    </source>
</evidence>
<sequence>MMTATGEVSGARWEPPELPEARGDLSAHLLTALRAGRDAPPWGPQAARVDPLGEDLQLALFVLYGLQRGGWAGLPPTAEWEPLLLGLRRPLERRFLEALRGLTRGAEDVSAAFADLLVQPEGGDPTSVSGALERDGKPWQIREYAVLRAPARAFEDDGPAWALPRLPARPRAGFLSVLHARAGHGQPARGHAALAEEHLRALGLDPAPGRYVDAVPAASLALANLGALFGLHGALRGALVGHAAAWGVLLPRAAGRVAAALERTDAPEEARRYLEARAEAGAAEEQVLRSEVLAQLLLVEPGLEADVVLGIEATSLLEDRLAAHALTAWGADESALRLPVAVAEN</sequence>
<dbReference type="InterPro" id="IPR016084">
    <property type="entry name" value="Haem_Oase-like_multi-hlx"/>
</dbReference>
<reference evidence="2" key="1">
    <citation type="submission" date="2023-07" db="EMBL/GenBank/DDBJ databases">
        <title>30 novel species of actinomycetes from the DSMZ collection.</title>
        <authorList>
            <person name="Nouioui I."/>
        </authorList>
    </citation>
    <scope>NUCLEOTIDE SEQUENCE [LARGE SCALE GENOMIC DNA]</scope>
    <source>
        <strain evidence="2">DSM 41982</strain>
    </source>
</reference>
<dbReference type="SMART" id="SM01236">
    <property type="entry name" value="Haem_oxygenase_2"/>
    <property type="match status" value="1"/>
</dbReference>
<name>A0ABD5E366_9ACTN</name>
<organism evidence="1 2">
    <name type="scientific">Streptomyces evansiae</name>
    <dbReference type="NCBI Taxonomy" id="3075535"/>
    <lineage>
        <taxon>Bacteria</taxon>
        <taxon>Bacillati</taxon>
        <taxon>Actinomycetota</taxon>
        <taxon>Actinomycetes</taxon>
        <taxon>Kitasatosporales</taxon>
        <taxon>Streptomycetaceae</taxon>
        <taxon>Streptomyces</taxon>
    </lineage>
</organism>
<dbReference type="Gene3D" id="1.20.910.10">
    <property type="entry name" value="Heme oxygenase-like"/>
    <property type="match status" value="1"/>
</dbReference>
<dbReference type="Pfam" id="PF14518">
    <property type="entry name" value="Haem_oxygenas_2"/>
    <property type="match status" value="1"/>
</dbReference>
<comment type="caution">
    <text evidence="1">The sequence shown here is derived from an EMBL/GenBank/DDBJ whole genome shotgun (WGS) entry which is preliminary data.</text>
</comment>
<protein>
    <submittedName>
        <fullName evidence="1">Iron-containing redox enzyme family protein</fullName>
    </submittedName>
</protein>
<dbReference type="EMBL" id="JAVRER010000011">
    <property type="protein sequence ID" value="MDT0415891.1"/>
    <property type="molecule type" value="Genomic_DNA"/>
</dbReference>
<dbReference type="Proteomes" id="UP001183607">
    <property type="component" value="Unassembled WGS sequence"/>
</dbReference>
<evidence type="ECO:0000313" key="1">
    <source>
        <dbReference type="EMBL" id="MDT0415891.1"/>
    </source>
</evidence>
<gene>
    <name evidence="1" type="ORF">RM574_10355</name>
</gene>